<dbReference type="OrthoDB" id="9768836at2"/>
<dbReference type="InterPro" id="IPR051450">
    <property type="entry name" value="Gfo/Idh/MocA_Oxidoreductases"/>
</dbReference>
<gene>
    <name evidence="3" type="ORF">DQG23_23670</name>
</gene>
<dbReference type="Pfam" id="PF01408">
    <property type="entry name" value="GFO_IDH_MocA"/>
    <property type="match status" value="1"/>
</dbReference>
<reference evidence="3 4" key="1">
    <citation type="journal article" date="2009" name="Int. J. Syst. Evol. Microbiol.">
        <title>Paenibacillus contaminans sp. nov., isolated from a contaminated laboratory plate.</title>
        <authorList>
            <person name="Chou J.H."/>
            <person name="Lee J.H."/>
            <person name="Lin M.C."/>
            <person name="Chang P.S."/>
            <person name="Arun A.B."/>
            <person name="Young C.C."/>
            <person name="Chen W.M."/>
        </authorList>
    </citation>
    <scope>NUCLEOTIDE SEQUENCE [LARGE SCALE GENOMIC DNA]</scope>
    <source>
        <strain evidence="3 4">CKOBP-6</strain>
    </source>
</reference>
<feature type="domain" description="Gfo/Idh/MocA-like oxidoreductase N-terminal" evidence="1">
    <location>
        <begin position="4"/>
        <end position="112"/>
    </location>
</feature>
<protein>
    <submittedName>
        <fullName evidence="3">Gfo/Idh/MocA family oxidoreductase</fullName>
    </submittedName>
</protein>
<dbReference type="EMBL" id="QMFB01000015">
    <property type="protein sequence ID" value="RAV18739.1"/>
    <property type="molecule type" value="Genomic_DNA"/>
</dbReference>
<keyword evidence="4" id="KW-1185">Reference proteome</keyword>
<dbReference type="RefSeq" id="WP_113033357.1">
    <property type="nucleotide sequence ID" value="NZ_QMFB01000015.1"/>
</dbReference>
<sequence>MSYRFAVIGCRHGHIARFIDEMQRMGHTCAGIYDAGDGSLARKLAEDYNVPYMNDVDALLEPSVQIVGTSAINNEKMDVVELCERHGKAVIADKPLVTDRAGLERLENVLKRGRIQVGLMLTERYRRSVLTLKRRIDEGALGDITEVAIRRPLKLYREYREPWFFSKTQNGGIIADLMIHDMDLLRWLTGEPIDELHAVAGKSILPEYPDFYDTANIQAVLGGRIAASLHADWHASEKGWAADGRLFVTGTKGCAEVRLSGDPAIAEEELLFTVYGEQRFQREELALAESGLCEDFIRRIEGAEHSGPSHTDLWEASKAVITADETARRLKINTEW</sequence>
<evidence type="ECO:0000259" key="1">
    <source>
        <dbReference type="Pfam" id="PF01408"/>
    </source>
</evidence>
<dbReference type="Gene3D" id="3.30.360.10">
    <property type="entry name" value="Dihydrodipicolinate Reductase, domain 2"/>
    <property type="match status" value="1"/>
</dbReference>
<feature type="domain" description="GFO/IDH/MocA-like oxidoreductase" evidence="2">
    <location>
        <begin position="130"/>
        <end position="255"/>
    </location>
</feature>
<evidence type="ECO:0000259" key="2">
    <source>
        <dbReference type="Pfam" id="PF22725"/>
    </source>
</evidence>
<dbReference type="SUPFAM" id="SSF51735">
    <property type="entry name" value="NAD(P)-binding Rossmann-fold domains"/>
    <property type="match status" value="1"/>
</dbReference>
<dbReference type="InterPro" id="IPR036291">
    <property type="entry name" value="NAD(P)-bd_dom_sf"/>
</dbReference>
<dbReference type="AlphaFoldDB" id="A0A329MFN4"/>
<name>A0A329MFN4_9BACL</name>
<evidence type="ECO:0000313" key="3">
    <source>
        <dbReference type="EMBL" id="RAV18739.1"/>
    </source>
</evidence>
<dbReference type="InterPro" id="IPR000683">
    <property type="entry name" value="Gfo/Idh/MocA-like_OxRdtase_N"/>
</dbReference>
<accession>A0A329MFN4</accession>
<organism evidence="3 4">
    <name type="scientific">Paenibacillus contaminans</name>
    <dbReference type="NCBI Taxonomy" id="450362"/>
    <lineage>
        <taxon>Bacteria</taxon>
        <taxon>Bacillati</taxon>
        <taxon>Bacillota</taxon>
        <taxon>Bacilli</taxon>
        <taxon>Bacillales</taxon>
        <taxon>Paenibacillaceae</taxon>
        <taxon>Paenibacillus</taxon>
    </lineage>
</organism>
<dbReference type="PANTHER" id="PTHR43377:SF1">
    <property type="entry name" value="BILIVERDIN REDUCTASE A"/>
    <property type="match status" value="1"/>
</dbReference>
<dbReference type="InterPro" id="IPR055170">
    <property type="entry name" value="GFO_IDH_MocA-like_dom"/>
</dbReference>
<dbReference type="PANTHER" id="PTHR43377">
    <property type="entry name" value="BILIVERDIN REDUCTASE A"/>
    <property type="match status" value="1"/>
</dbReference>
<proteinExistence type="predicted"/>
<dbReference type="Gene3D" id="3.40.50.720">
    <property type="entry name" value="NAD(P)-binding Rossmann-like Domain"/>
    <property type="match status" value="1"/>
</dbReference>
<dbReference type="Proteomes" id="UP000250369">
    <property type="component" value="Unassembled WGS sequence"/>
</dbReference>
<dbReference type="SUPFAM" id="SSF55347">
    <property type="entry name" value="Glyceraldehyde-3-phosphate dehydrogenase-like, C-terminal domain"/>
    <property type="match status" value="1"/>
</dbReference>
<evidence type="ECO:0000313" key="4">
    <source>
        <dbReference type="Proteomes" id="UP000250369"/>
    </source>
</evidence>
<dbReference type="GO" id="GO:0000166">
    <property type="term" value="F:nucleotide binding"/>
    <property type="evidence" value="ECO:0007669"/>
    <property type="project" value="InterPro"/>
</dbReference>
<dbReference type="Pfam" id="PF22725">
    <property type="entry name" value="GFO_IDH_MocA_C3"/>
    <property type="match status" value="1"/>
</dbReference>
<comment type="caution">
    <text evidence="3">The sequence shown here is derived from an EMBL/GenBank/DDBJ whole genome shotgun (WGS) entry which is preliminary data.</text>
</comment>